<dbReference type="SUPFAM" id="SSF51735">
    <property type="entry name" value="NAD(P)-binding Rossmann-fold domains"/>
    <property type="match status" value="1"/>
</dbReference>
<dbReference type="Pfam" id="PF00106">
    <property type="entry name" value="adh_short"/>
    <property type="match status" value="1"/>
</dbReference>
<dbReference type="Proteomes" id="UP000006639">
    <property type="component" value="Chromosome"/>
</dbReference>
<dbReference type="STRING" id="696127.midi_01083"/>
<dbReference type="GO" id="GO:0016491">
    <property type="term" value="F:oxidoreductase activity"/>
    <property type="evidence" value="ECO:0007669"/>
    <property type="project" value="UniProtKB-KW"/>
</dbReference>
<organism evidence="3 4">
    <name type="scientific">Midichloria mitochondrii (strain IricVA)</name>
    <dbReference type="NCBI Taxonomy" id="696127"/>
    <lineage>
        <taxon>Bacteria</taxon>
        <taxon>Pseudomonadati</taxon>
        <taxon>Pseudomonadota</taxon>
        <taxon>Alphaproteobacteria</taxon>
        <taxon>Rickettsiales</taxon>
        <taxon>Candidatus Midichloriaceae</taxon>
        <taxon>Candidatus Midichloria</taxon>
    </lineage>
</organism>
<dbReference type="EMBL" id="CP002130">
    <property type="protein sequence ID" value="AEI89360.1"/>
    <property type="molecule type" value="Genomic_DNA"/>
</dbReference>
<gene>
    <name evidence="3" type="primary">dltE</name>
    <name evidence="3" type="ordered locus">midi_01083</name>
</gene>
<protein>
    <submittedName>
        <fullName evidence="3">Short chain dehydrogenase</fullName>
    </submittedName>
</protein>
<dbReference type="PROSITE" id="PS00061">
    <property type="entry name" value="ADH_SHORT"/>
    <property type="match status" value="1"/>
</dbReference>
<dbReference type="RefSeq" id="WP_013951553.1">
    <property type="nucleotide sequence ID" value="NC_015722.1"/>
</dbReference>
<keyword evidence="2" id="KW-0560">Oxidoreductase</keyword>
<dbReference type="InterPro" id="IPR036291">
    <property type="entry name" value="NAD(P)-bd_dom_sf"/>
</dbReference>
<evidence type="ECO:0000313" key="3">
    <source>
        <dbReference type="EMBL" id="AEI89360.1"/>
    </source>
</evidence>
<evidence type="ECO:0000256" key="1">
    <source>
        <dbReference type="ARBA" id="ARBA00006484"/>
    </source>
</evidence>
<dbReference type="OrthoDB" id="9786360at2"/>
<dbReference type="InterPro" id="IPR020904">
    <property type="entry name" value="Sc_DH/Rdtase_CS"/>
</dbReference>
<dbReference type="AlphaFoldDB" id="F7XU01"/>
<proteinExistence type="inferred from homology"/>
<dbReference type="InterPro" id="IPR002347">
    <property type="entry name" value="SDR_fam"/>
</dbReference>
<keyword evidence="4" id="KW-1185">Reference proteome</keyword>
<reference evidence="3 4" key="1">
    <citation type="journal article" date="2011" name="Mol. Biol. Evol.">
        <title>Phylogenomic evidence for the presence of a flagellum and cbb3 oxidase in the free-living mitochondrial ancestor.</title>
        <authorList>
            <person name="Sassera D."/>
            <person name="Lo N."/>
            <person name="Epis S."/>
            <person name="D'Auria G."/>
            <person name="Montagna M."/>
            <person name="Comandatore F."/>
            <person name="Horner D."/>
            <person name="Pereto J."/>
            <person name="Luciano A.M."/>
            <person name="Franciosi F."/>
            <person name="Ferri E."/>
            <person name="Crotti E."/>
            <person name="Bazzocchi C."/>
            <person name="Daffonchio D."/>
            <person name="Sacchi L."/>
            <person name="Moya A."/>
            <person name="Latorre A."/>
            <person name="Bandi C."/>
        </authorList>
    </citation>
    <scope>NUCLEOTIDE SEQUENCE [LARGE SCALE GENOMIC DNA]</scope>
    <source>
        <strain evidence="3 4">IricVA</strain>
    </source>
</reference>
<dbReference type="PANTHER" id="PTHR43639">
    <property type="entry name" value="OXIDOREDUCTASE, SHORT-CHAIN DEHYDROGENASE/REDUCTASE FAMILY (AFU_ORTHOLOGUE AFUA_5G02870)"/>
    <property type="match status" value="1"/>
</dbReference>
<dbReference type="PRINTS" id="PR00081">
    <property type="entry name" value="GDHRDH"/>
</dbReference>
<comment type="similarity">
    <text evidence="1">Belongs to the short-chain dehydrogenases/reductases (SDR) family.</text>
</comment>
<accession>F7XU01</accession>
<sequence length="229" mass="25802">MPIALITGAAKRIGKIISLNLAQNGWDLLLHYNSSKAEAEELKRTVEKSGIKAELLHCDFRNLDNIEHLIQQDNLDLLINNASSFENDNINNFFYEDIANKLKINLIAPMLLTKAFVKKSVNVSNPNIINILDCEIKNIPSNFISYNITKNALAHFTKIAAKNLAPTIRVNGIALGHTVKNPKQSEENFNKAIQYSLLKKNVSEKNLLDTIYYLIQNENLVGNIIFLEN</sequence>
<dbReference type="HOGENOM" id="CLU_010194_1_3_5"/>
<evidence type="ECO:0000313" key="4">
    <source>
        <dbReference type="Proteomes" id="UP000006639"/>
    </source>
</evidence>
<dbReference type="Gene3D" id="3.40.50.720">
    <property type="entry name" value="NAD(P)-binding Rossmann-like Domain"/>
    <property type="match status" value="1"/>
</dbReference>
<evidence type="ECO:0000256" key="2">
    <source>
        <dbReference type="ARBA" id="ARBA00023002"/>
    </source>
</evidence>
<name>F7XU01_MIDMI</name>
<dbReference type="PANTHER" id="PTHR43639:SF1">
    <property type="entry name" value="SHORT-CHAIN DEHYDROGENASE_REDUCTASE FAMILY PROTEIN"/>
    <property type="match status" value="1"/>
</dbReference>
<dbReference type="KEGG" id="mmn:midi_01083"/>